<dbReference type="Proteomes" id="UP001231924">
    <property type="component" value="Unassembled WGS sequence"/>
</dbReference>
<comment type="caution">
    <text evidence="1">The sequence shown here is derived from an EMBL/GenBank/DDBJ whole genome shotgun (WGS) entry which is preliminary data.</text>
</comment>
<sequence length="165" mass="17678">MRDGVAGLLLRAGDAAGGRVRRGLSIAERSVLAPVFQDGLDLDEIVVVPGRAGLLGLSPRPVTLGTTIHLKGHTSPGLLVHEAVHVWQFRRLGARYVLDAIRAQYSRTGYDWRAAGTDRFDGLNLEAQAQFVQDLRTTPAVGKDYPALAADALASVRTPSTPSTR</sequence>
<evidence type="ECO:0000313" key="2">
    <source>
        <dbReference type="Proteomes" id="UP001231924"/>
    </source>
</evidence>
<reference evidence="1 2" key="1">
    <citation type="submission" date="2023-06" db="EMBL/GenBank/DDBJ databases">
        <title>Actinomycetospora Odt1-22.</title>
        <authorList>
            <person name="Supong K."/>
        </authorList>
    </citation>
    <scope>NUCLEOTIDE SEQUENCE [LARGE SCALE GENOMIC DNA]</scope>
    <source>
        <strain evidence="1 2">Odt1-22</strain>
    </source>
</reference>
<evidence type="ECO:0008006" key="3">
    <source>
        <dbReference type="Google" id="ProtNLM"/>
    </source>
</evidence>
<dbReference type="EMBL" id="JASVWF010000001">
    <property type="protein sequence ID" value="MDL5155138.1"/>
    <property type="molecule type" value="Genomic_DNA"/>
</dbReference>
<organism evidence="1 2">
    <name type="scientific">Actinomycetospora termitidis</name>
    <dbReference type="NCBI Taxonomy" id="3053470"/>
    <lineage>
        <taxon>Bacteria</taxon>
        <taxon>Bacillati</taxon>
        <taxon>Actinomycetota</taxon>
        <taxon>Actinomycetes</taxon>
        <taxon>Pseudonocardiales</taxon>
        <taxon>Pseudonocardiaceae</taxon>
        <taxon>Actinomycetospora</taxon>
    </lineage>
</organism>
<accession>A0ABT7M397</accession>
<dbReference type="RefSeq" id="WP_286051242.1">
    <property type="nucleotide sequence ID" value="NZ_JASVWF010000001.1"/>
</dbReference>
<gene>
    <name evidence="1" type="ORF">QRT03_04155</name>
</gene>
<keyword evidence="2" id="KW-1185">Reference proteome</keyword>
<name>A0ABT7M397_9PSEU</name>
<protein>
    <recommendedName>
        <fullName evidence="3">DUF4157 domain-containing protein</fullName>
    </recommendedName>
</protein>
<evidence type="ECO:0000313" key="1">
    <source>
        <dbReference type="EMBL" id="MDL5155138.1"/>
    </source>
</evidence>
<proteinExistence type="predicted"/>